<feature type="non-terminal residue" evidence="1">
    <location>
        <position position="53"/>
    </location>
</feature>
<dbReference type="EMBL" id="LXQA010830699">
    <property type="protein sequence ID" value="MCI73071.1"/>
    <property type="molecule type" value="Genomic_DNA"/>
</dbReference>
<keyword evidence="2" id="KW-1185">Reference proteome</keyword>
<comment type="caution">
    <text evidence="1">The sequence shown here is derived from an EMBL/GenBank/DDBJ whole genome shotgun (WGS) entry which is preliminary data.</text>
</comment>
<protein>
    <submittedName>
        <fullName evidence="1">Uncharacterized protein</fullName>
    </submittedName>
</protein>
<reference evidence="1 2" key="1">
    <citation type="journal article" date="2018" name="Front. Plant Sci.">
        <title>Red Clover (Trifolium pratense) and Zigzag Clover (T. medium) - A Picture of Genomic Similarities and Differences.</title>
        <authorList>
            <person name="Dluhosova J."/>
            <person name="Istvanek J."/>
            <person name="Nedelnik J."/>
            <person name="Repkova J."/>
        </authorList>
    </citation>
    <scope>NUCLEOTIDE SEQUENCE [LARGE SCALE GENOMIC DNA]</scope>
    <source>
        <strain evidence="2">cv. 10/8</strain>
        <tissue evidence="1">Leaf</tissue>
    </source>
</reference>
<dbReference type="Proteomes" id="UP000265520">
    <property type="component" value="Unassembled WGS sequence"/>
</dbReference>
<proteinExistence type="predicted"/>
<name>A0A392UHN9_9FABA</name>
<organism evidence="1 2">
    <name type="scientific">Trifolium medium</name>
    <dbReference type="NCBI Taxonomy" id="97028"/>
    <lineage>
        <taxon>Eukaryota</taxon>
        <taxon>Viridiplantae</taxon>
        <taxon>Streptophyta</taxon>
        <taxon>Embryophyta</taxon>
        <taxon>Tracheophyta</taxon>
        <taxon>Spermatophyta</taxon>
        <taxon>Magnoliopsida</taxon>
        <taxon>eudicotyledons</taxon>
        <taxon>Gunneridae</taxon>
        <taxon>Pentapetalae</taxon>
        <taxon>rosids</taxon>
        <taxon>fabids</taxon>
        <taxon>Fabales</taxon>
        <taxon>Fabaceae</taxon>
        <taxon>Papilionoideae</taxon>
        <taxon>50 kb inversion clade</taxon>
        <taxon>NPAAA clade</taxon>
        <taxon>Hologalegina</taxon>
        <taxon>IRL clade</taxon>
        <taxon>Trifolieae</taxon>
        <taxon>Trifolium</taxon>
    </lineage>
</organism>
<dbReference type="AlphaFoldDB" id="A0A392UHN9"/>
<accession>A0A392UHN9</accession>
<evidence type="ECO:0000313" key="2">
    <source>
        <dbReference type="Proteomes" id="UP000265520"/>
    </source>
</evidence>
<sequence length="53" mass="5833">MPLPPSTGCSYAKFQSLHLAPSTRAPPLPVNFRRPALLRRLEPVNRCQCDAGT</sequence>
<evidence type="ECO:0000313" key="1">
    <source>
        <dbReference type="EMBL" id="MCI73071.1"/>
    </source>
</evidence>